<organism evidence="1 2">
    <name type="scientific">Dickeya dadantii (strain 3937)</name>
    <name type="common">Erwinia chrysanthemi (strain 3937)</name>
    <dbReference type="NCBI Taxonomy" id="198628"/>
    <lineage>
        <taxon>Bacteria</taxon>
        <taxon>Pseudomonadati</taxon>
        <taxon>Pseudomonadota</taxon>
        <taxon>Gammaproteobacteria</taxon>
        <taxon>Enterobacterales</taxon>
        <taxon>Pectobacteriaceae</taxon>
        <taxon>Dickeya</taxon>
    </lineage>
</organism>
<sequence length="72" mass="8253">MIFEHKKDYSLINPVYSQPEPTGSGTVKKRGITLPHEHQQYHRVKAALSQNVIKLMPTSLICNKTGQRTLHR</sequence>
<name>E0SDX7_DICD3</name>
<protein>
    <submittedName>
        <fullName evidence="1">Uncharacterized protein</fullName>
    </submittedName>
</protein>
<evidence type="ECO:0000313" key="1">
    <source>
        <dbReference type="EMBL" id="ADM97427.1"/>
    </source>
</evidence>
<dbReference type="Proteomes" id="UP000006859">
    <property type="component" value="Chromosome"/>
</dbReference>
<dbReference type="EMBL" id="CP002038">
    <property type="protein sequence ID" value="ADM97427.1"/>
    <property type="molecule type" value="Genomic_DNA"/>
</dbReference>
<proteinExistence type="predicted"/>
<dbReference type="AlphaFoldDB" id="E0SDX7"/>
<reference evidence="1 2" key="1">
    <citation type="journal article" date="2011" name="J. Bacteriol.">
        <title>Genome sequence of the plant-pathogenic bacterium Dickeya dadantii 3937.</title>
        <authorList>
            <person name="Glasner J.D."/>
            <person name="Yang C.H."/>
            <person name="Reverchon S."/>
            <person name="Hugouvieux-Cotte-Pattat N."/>
            <person name="Condemine G."/>
            <person name="Bohin J.P."/>
            <person name="Van Gijsegem F."/>
            <person name="Yang S."/>
            <person name="Franza T."/>
            <person name="Expert D."/>
            <person name="Plunkett G. III"/>
            <person name="San Francisco M.J."/>
            <person name="Charkowski A.O."/>
            <person name="Py B."/>
            <person name="Bell K."/>
            <person name="Rauscher L."/>
            <person name="Rodriguez-Palenzuela P."/>
            <person name="Toussaint A."/>
            <person name="Holeva M.C."/>
            <person name="He S.Y."/>
            <person name="Douet V."/>
            <person name="Boccara M."/>
            <person name="Blanco C."/>
            <person name="Toth I."/>
            <person name="Anderson B.D."/>
            <person name="Biehl B.S."/>
            <person name="Mau B."/>
            <person name="Flynn S.M."/>
            <person name="Barras F."/>
            <person name="Lindeberg M."/>
            <person name="Birch P.R."/>
            <person name="Tsuyumu S."/>
            <person name="Shi X."/>
            <person name="Hibbing M."/>
            <person name="Yap M.N."/>
            <person name="Carpentier M."/>
            <person name="Dassa E."/>
            <person name="Umehara M."/>
            <person name="Kim J.F."/>
            <person name="Rusch M."/>
            <person name="Soni P."/>
            <person name="Mayhew G.F."/>
            <person name="Fouts D.E."/>
            <person name="Gill S.R."/>
            <person name="Blattner F.R."/>
            <person name="Keen N.T."/>
            <person name="Perna N.T."/>
        </authorList>
    </citation>
    <scope>NUCLEOTIDE SEQUENCE [LARGE SCALE GENOMIC DNA]</scope>
    <source>
        <strain evidence="1 2">3937</strain>
    </source>
</reference>
<accession>E0SDX7</accession>
<gene>
    <name evidence="1" type="ordered locus">Dda3937_04494</name>
</gene>
<dbReference type="STRING" id="198628.Dda3937_04494"/>
<keyword evidence="2" id="KW-1185">Reference proteome</keyword>
<dbReference type="HOGENOM" id="CLU_2715889_0_0_6"/>
<evidence type="ECO:0000313" key="2">
    <source>
        <dbReference type="Proteomes" id="UP000006859"/>
    </source>
</evidence>
<dbReference type="KEGG" id="ddd:Dda3937_04494"/>